<keyword evidence="2" id="KW-0812">Transmembrane</keyword>
<dbReference type="AlphaFoldDB" id="A0A0H3K1C0"/>
<dbReference type="GeneID" id="72429491"/>
<feature type="transmembrane region" description="Helical" evidence="2">
    <location>
        <begin position="41"/>
        <end position="60"/>
    </location>
</feature>
<organism evidence="3 4">
    <name type="scientific">Synechococcus sp. (strain ATCC 27144 / PCC 6301 / SAUG 1402/1)</name>
    <name type="common">Anacystis nidulans</name>
    <dbReference type="NCBI Taxonomy" id="269084"/>
    <lineage>
        <taxon>Bacteria</taxon>
        <taxon>Bacillati</taxon>
        <taxon>Cyanobacteriota</taxon>
        <taxon>Cyanophyceae</taxon>
        <taxon>Synechococcales</taxon>
        <taxon>Synechococcaceae</taxon>
        <taxon>Synechococcus</taxon>
    </lineage>
</organism>
<keyword evidence="2" id="KW-0472">Membrane</keyword>
<protein>
    <recommendedName>
        <fullName evidence="5">DUF2839 domain-containing protein</fullName>
    </recommendedName>
</protein>
<evidence type="ECO:0000256" key="2">
    <source>
        <dbReference type="SAM" id="Phobius"/>
    </source>
</evidence>
<feature type="region of interest" description="Disordered" evidence="1">
    <location>
        <begin position="1"/>
        <end position="24"/>
    </location>
</feature>
<proteinExistence type="predicted"/>
<gene>
    <name evidence="3" type="ordered locus">syc0870_d</name>
</gene>
<keyword evidence="2" id="KW-1133">Transmembrane helix</keyword>
<evidence type="ECO:0000313" key="3">
    <source>
        <dbReference type="EMBL" id="BAD79060.1"/>
    </source>
</evidence>
<dbReference type="KEGG" id="syc:syc0870_d"/>
<evidence type="ECO:0000256" key="1">
    <source>
        <dbReference type="SAM" id="MobiDB-lite"/>
    </source>
</evidence>
<name>A0A0H3K1C0_SYNP6</name>
<dbReference type="RefSeq" id="WP_011243182.1">
    <property type="nucleotide sequence ID" value="NC_006576.1"/>
</dbReference>
<dbReference type="Proteomes" id="UP000001175">
    <property type="component" value="Chromosome"/>
</dbReference>
<dbReference type="eggNOG" id="ENOG5032YG9">
    <property type="taxonomic scope" value="Bacteria"/>
</dbReference>
<dbReference type="InterPro" id="IPR021262">
    <property type="entry name" value="DUF2839"/>
</dbReference>
<evidence type="ECO:0000313" key="4">
    <source>
        <dbReference type="Proteomes" id="UP000001175"/>
    </source>
</evidence>
<dbReference type="EMBL" id="AP008231">
    <property type="protein sequence ID" value="BAD79060.1"/>
    <property type="molecule type" value="Genomic_DNA"/>
</dbReference>
<dbReference type="Pfam" id="PF10999">
    <property type="entry name" value="DUF2839"/>
    <property type="match status" value="1"/>
</dbReference>
<sequence length="70" mass="7661">MGEAKRRQSSDANAKANQPLLPGLPITKQQSEQFIAITTKGAWIGIGALVLVWFTVRLIGPTLGWWELAD</sequence>
<accession>A0A0H3K1C0</accession>
<reference evidence="3 4" key="1">
    <citation type="journal article" date="2007" name="Photosyn. Res.">
        <title>Complete nucleotide sequence of the freshwater unicellular cyanobacterium Synechococcus elongatus PCC 6301 chromosome: gene content and organization.</title>
        <authorList>
            <person name="Sugita C."/>
            <person name="Ogata K."/>
            <person name="Shikata M."/>
            <person name="Jikuya H."/>
            <person name="Takano J."/>
            <person name="Furumichi M."/>
            <person name="Kanehisa M."/>
            <person name="Omata T."/>
            <person name="Sugiura M."/>
            <person name="Sugita M."/>
        </authorList>
    </citation>
    <scope>NUCLEOTIDE SEQUENCE [LARGE SCALE GENOMIC DNA]</scope>
    <source>
        <strain evidence="4">ATCC 27144 / PCC 6301 / SAUG 1402/1</strain>
    </source>
</reference>
<evidence type="ECO:0008006" key="5">
    <source>
        <dbReference type="Google" id="ProtNLM"/>
    </source>
</evidence>